<proteinExistence type="predicted"/>
<organism evidence="2 3">
    <name type="scientific">Falsiroseomonas selenitidurans</name>
    <dbReference type="NCBI Taxonomy" id="2716335"/>
    <lineage>
        <taxon>Bacteria</taxon>
        <taxon>Pseudomonadati</taxon>
        <taxon>Pseudomonadota</taxon>
        <taxon>Alphaproteobacteria</taxon>
        <taxon>Acetobacterales</taxon>
        <taxon>Roseomonadaceae</taxon>
        <taxon>Falsiroseomonas</taxon>
    </lineage>
</organism>
<dbReference type="RefSeq" id="WP_168027802.1">
    <property type="nucleotide sequence ID" value="NZ_JAAVNE010000005.1"/>
</dbReference>
<evidence type="ECO:0000313" key="2">
    <source>
        <dbReference type="EMBL" id="NKC30181.1"/>
    </source>
</evidence>
<evidence type="ECO:0008006" key="4">
    <source>
        <dbReference type="Google" id="ProtNLM"/>
    </source>
</evidence>
<accession>A0ABX1DZB2</accession>
<sequence length="106" mass="11743">MTTRQRLLESIDGFREQHGLTERQFSLMATRDHKWLSRLRRGQVSLSSIERAEGFMFRYATAAGALSCCTAARPSPDADAVQHANDQAPLRGEAPPPVRHPALEAA</sequence>
<reference evidence="2 3" key="1">
    <citation type="submission" date="2020-03" db="EMBL/GenBank/DDBJ databases">
        <title>Roseomonas selenitidurans sp. nov. isolated from urban soil.</title>
        <authorList>
            <person name="Liu H."/>
        </authorList>
    </citation>
    <scope>NUCLEOTIDE SEQUENCE [LARGE SCALE GENOMIC DNA]</scope>
    <source>
        <strain evidence="2 3">BU-1</strain>
    </source>
</reference>
<comment type="caution">
    <text evidence="2">The sequence shown here is derived from an EMBL/GenBank/DDBJ whole genome shotgun (WGS) entry which is preliminary data.</text>
</comment>
<feature type="region of interest" description="Disordered" evidence="1">
    <location>
        <begin position="73"/>
        <end position="106"/>
    </location>
</feature>
<dbReference type="EMBL" id="JAAVNE010000005">
    <property type="protein sequence ID" value="NKC30181.1"/>
    <property type="molecule type" value="Genomic_DNA"/>
</dbReference>
<dbReference type="Proteomes" id="UP000787635">
    <property type="component" value="Unassembled WGS sequence"/>
</dbReference>
<evidence type="ECO:0000313" key="3">
    <source>
        <dbReference type="Proteomes" id="UP000787635"/>
    </source>
</evidence>
<gene>
    <name evidence="2" type="ORF">HEQ75_04860</name>
</gene>
<protein>
    <recommendedName>
        <fullName evidence="4">XRE family transcriptional regulator</fullName>
    </recommendedName>
</protein>
<name>A0ABX1DZB2_9PROT</name>
<evidence type="ECO:0000256" key="1">
    <source>
        <dbReference type="SAM" id="MobiDB-lite"/>
    </source>
</evidence>
<keyword evidence="3" id="KW-1185">Reference proteome</keyword>